<evidence type="ECO:0000313" key="1">
    <source>
        <dbReference type="EMBL" id="RIE08027.1"/>
    </source>
</evidence>
<dbReference type="SUPFAM" id="SSF47598">
    <property type="entry name" value="Ribbon-helix-helix"/>
    <property type="match status" value="1"/>
</dbReference>
<dbReference type="Proteomes" id="UP000266489">
    <property type="component" value="Unassembled WGS sequence"/>
</dbReference>
<dbReference type="EMBL" id="QXIU01000211">
    <property type="protein sequence ID" value="RIE08027.1"/>
    <property type="molecule type" value="Genomic_DNA"/>
</dbReference>
<proteinExistence type="predicted"/>
<gene>
    <name evidence="1" type="ORF">SMC5_08580</name>
</gene>
<sequence>MSIMVANTVITLRMDNALKAQVDTVAKELGRSRAWVINKALVDYIEDVEDIEIAKQRMADPKDAVVSLNDAMAQL</sequence>
<dbReference type="GO" id="GO:0006355">
    <property type="term" value="P:regulation of DNA-templated transcription"/>
    <property type="evidence" value="ECO:0007669"/>
    <property type="project" value="InterPro"/>
</dbReference>
<dbReference type="AlphaFoldDB" id="A0A398D6M0"/>
<dbReference type="OrthoDB" id="5298181at2"/>
<reference evidence="1 2" key="1">
    <citation type="submission" date="2018-09" db="EMBL/GenBank/DDBJ databases">
        <title>Discovery and Ecogenomic Context for Candidatus Cryosericales, a Global Caldiserica Order Active in Thawing Permafrost.</title>
        <authorList>
            <person name="Martinez M.A."/>
            <person name="Woodcroft B.J."/>
            <person name="Ignacio Espinoza J.C."/>
            <person name="Zayed A."/>
            <person name="Singleton C.M."/>
            <person name="Boyd J."/>
            <person name="Li Y.-F."/>
            <person name="Purvine S."/>
            <person name="Maughan H."/>
            <person name="Hodgkins S.B."/>
            <person name="Anderson D."/>
            <person name="Sederholm M."/>
            <person name="Temperton B."/>
            <person name="Saleska S.R."/>
            <person name="Tyson G.W."/>
            <person name="Rich V.I."/>
        </authorList>
    </citation>
    <scope>NUCLEOTIDE SEQUENCE [LARGE SCALE GENOMIC DNA]</scope>
    <source>
        <strain evidence="1 2">SMC5</strain>
    </source>
</reference>
<dbReference type="CDD" id="cd22233">
    <property type="entry name" value="RHH_CopAso-like"/>
    <property type="match status" value="1"/>
</dbReference>
<accession>A0A398D6M0</accession>
<evidence type="ECO:0000313" key="2">
    <source>
        <dbReference type="Proteomes" id="UP000266489"/>
    </source>
</evidence>
<dbReference type="InterPro" id="IPR010985">
    <property type="entry name" value="Ribbon_hlx_hlx"/>
</dbReference>
<organism evidence="1 2">
    <name type="scientific">Candidatus Cryosericum odellii</name>
    <dbReference type="NCBI Taxonomy" id="2290917"/>
    <lineage>
        <taxon>Bacteria</taxon>
        <taxon>Pseudomonadati</taxon>
        <taxon>Caldisericota/Cryosericota group</taxon>
        <taxon>Candidatus Cryosericota</taxon>
        <taxon>Candidatus Cryosericia</taxon>
        <taxon>Candidatus Cryosericales</taxon>
        <taxon>Candidatus Cryosericaceae</taxon>
        <taxon>Candidatus Cryosericum</taxon>
    </lineage>
</organism>
<protein>
    <submittedName>
        <fullName evidence="1">Ribbon-helix-helix protein, CopG family</fullName>
    </submittedName>
</protein>
<dbReference type="Gene3D" id="1.10.1220.10">
    <property type="entry name" value="Met repressor-like"/>
    <property type="match status" value="1"/>
</dbReference>
<dbReference type="InterPro" id="IPR013321">
    <property type="entry name" value="Arc_rbn_hlx_hlx"/>
</dbReference>
<name>A0A398D6M0_9BACT</name>
<comment type="caution">
    <text evidence="1">The sequence shown here is derived from an EMBL/GenBank/DDBJ whole genome shotgun (WGS) entry which is preliminary data.</text>
</comment>